<dbReference type="RefSeq" id="WP_002945695.1">
    <property type="nucleotide sequence ID" value="NZ_CP012543.1"/>
</dbReference>
<evidence type="ECO:0000259" key="3">
    <source>
        <dbReference type="PROSITE" id="PS51831"/>
    </source>
</evidence>
<proteinExistence type="predicted"/>
<dbReference type="GO" id="GO:0016787">
    <property type="term" value="F:hydrolase activity"/>
    <property type="evidence" value="ECO:0007669"/>
    <property type="project" value="UniProtKB-KW"/>
</dbReference>
<evidence type="ECO:0000313" key="5">
    <source>
        <dbReference type="Proteomes" id="UP000502377"/>
    </source>
</evidence>
<feature type="domain" description="HD" evidence="3">
    <location>
        <begin position="435"/>
        <end position="558"/>
    </location>
</feature>
<dbReference type="PANTHER" id="PTHR47320:SF1">
    <property type="entry name" value="BIFUNCTIONAL URIDYLYLTRANSFERASE_URIDYLYL-REMOVING ENZYME"/>
    <property type="match status" value="1"/>
</dbReference>
<dbReference type="AlphaFoldDB" id="A0A6G5QL37"/>
<dbReference type="GO" id="GO:0008773">
    <property type="term" value="F:[protein-PII] uridylyltransferase activity"/>
    <property type="evidence" value="ECO:0007669"/>
    <property type="project" value="UniProtKB-EC"/>
</dbReference>
<sequence>MALKDKKDVTYYGEILASHLKKLQGKGFANFIAKQSDELIKALCARVLDEIFADFNPSADFIPFCVIATEKYADNLISTSSVLEVLLVFKENAGFNVKFILKKLVAALEGSNLKLNIKICELDEIFEAHKNDHKTKAAFSRIRYICGSRTLYKAARSQIYKTREFNAQENLKFYAKNLGAFNEIPNIRQEPDLKNDLGGTNDIYYLNCALNGFENEISMRSQALKFIDEKELSALNLAADFILCVKSAQNLSSDSDVFDPAKLNEITALMQTKSKKTQENSSVISQKLFSCMHSVAVFSRYLVASFYRSKFKSGAKFNELRAGRLGNGFYRFESTIYVPLHARPKSLVSVLKQLLTLGDTAYKFDVSAIFYIKRARINKNDFEESAELFKQILRRNHAHCIIKALLDAEALLGIVKPLEHASHLAEFDGYHKFTVGEHCVLSVKFAENIKDKFVKSLYDELCLEGRTLLKLALLLHDAGKGLGGDHEVVGSNIFRAYAAKLNLSQKAVNIGVTLVRYHTLMNDVANREDIYDQRTIFSFISKLGDPQTLRLAYIITYCVINATDEKLYTPYLARLLRELYGICLQSFEDENLLDEATRRVKKELSIRRNAKFAALSENLKEKIFDIRSNLLFAKYQPADIIGIAQTAQSADKLSVRIQNHQSLSIEIYAQSYPNLAVLLSALAHLDLGFMEIFELFEGKFYIKLEFNKNVKSSELETLKNLIEISLKSDAPAQINRPTILKGELNFDPNHSQEYAKLGINAKDQRGLMAYVLGVFKEFDVKIANARIQTIKNRTRNLLLIQKQAGVKFSEILKLLESE</sequence>
<evidence type="ECO:0000313" key="4">
    <source>
        <dbReference type="EMBL" id="QCD46408.1"/>
    </source>
</evidence>
<dbReference type="PANTHER" id="PTHR47320">
    <property type="entry name" value="BIFUNCTIONAL URIDYLYLTRANSFERASE/URIDYLYL-REMOVING ENZYME"/>
    <property type="match status" value="1"/>
</dbReference>
<gene>
    <name evidence="4" type="primary">glnD</name>
    <name evidence="4" type="ORF">CRECT_0723</name>
</gene>
<keyword evidence="1" id="KW-0378">Hydrolase</keyword>
<evidence type="ECO:0000259" key="2">
    <source>
        <dbReference type="PROSITE" id="PS51671"/>
    </source>
</evidence>
<dbReference type="EMBL" id="CP012543">
    <property type="protein sequence ID" value="QCD46408.1"/>
    <property type="molecule type" value="Genomic_DNA"/>
</dbReference>
<dbReference type="SUPFAM" id="SSF109604">
    <property type="entry name" value="HD-domain/PDEase-like"/>
    <property type="match status" value="1"/>
</dbReference>
<keyword evidence="4" id="KW-0808">Transferase</keyword>
<feature type="domain" description="ACT" evidence="2">
    <location>
        <begin position="756"/>
        <end position="818"/>
    </location>
</feature>
<dbReference type="PROSITE" id="PS51831">
    <property type="entry name" value="HD"/>
    <property type="match status" value="1"/>
</dbReference>
<dbReference type="Pfam" id="PF01966">
    <property type="entry name" value="HD"/>
    <property type="match status" value="1"/>
</dbReference>
<dbReference type="KEGG" id="crx:CRECT_0723"/>
<dbReference type="Proteomes" id="UP000502377">
    <property type="component" value="Chromosome"/>
</dbReference>
<dbReference type="EC" id="2.7.7.59" evidence="4"/>
<reference evidence="4 5" key="1">
    <citation type="submission" date="2016-07" db="EMBL/GenBank/DDBJ databases">
        <title>Comparative genomics of the Campylobacter concisus group.</title>
        <authorList>
            <person name="Miller W.G."/>
            <person name="Yee E."/>
            <person name="Chapman M.H."/>
            <person name="Huynh S."/>
            <person name="Bono J.L."/>
            <person name="On S.L.W."/>
            <person name="StLeger J."/>
            <person name="Foster G."/>
            <person name="Parker C.T."/>
        </authorList>
    </citation>
    <scope>NUCLEOTIDE SEQUENCE [LARGE SCALE GENOMIC DNA]</scope>
    <source>
        <strain evidence="4 5">ATCC 33238</strain>
    </source>
</reference>
<organism evidence="4 5">
    <name type="scientific">Campylobacter rectus</name>
    <name type="common">Wolinella recta</name>
    <dbReference type="NCBI Taxonomy" id="203"/>
    <lineage>
        <taxon>Bacteria</taxon>
        <taxon>Pseudomonadati</taxon>
        <taxon>Campylobacterota</taxon>
        <taxon>Epsilonproteobacteria</taxon>
        <taxon>Campylobacterales</taxon>
        <taxon>Campylobacteraceae</taxon>
        <taxon>Campylobacter</taxon>
    </lineage>
</organism>
<dbReference type="InterPro" id="IPR002912">
    <property type="entry name" value="ACT_dom"/>
</dbReference>
<keyword evidence="4" id="KW-0548">Nucleotidyltransferase</keyword>
<dbReference type="CDD" id="cd04873">
    <property type="entry name" value="ACT_UUR-ACR-like"/>
    <property type="match status" value="1"/>
</dbReference>
<dbReference type="SUPFAM" id="SSF55021">
    <property type="entry name" value="ACT-like"/>
    <property type="match status" value="1"/>
</dbReference>
<evidence type="ECO:0000256" key="1">
    <source>
        <dbReference type="ARBA" id="ARBA00022801"/>
    </source>
</evidence>
<accession>A0A6G5QL37</accession>
<dbReference type="InterPro" id="IPR010043">
    <property type="entry name" value="UTase/UR"/>
</dbReference>
<protein>
    <submittedName>
        <fullName evidence="4">[protein-PII] uridylyltransferase</fullName>
        <ecNumber evidence="4">2.7.7.59</ecNumber>
    </submittedName>
</protein>
<dbReference type="InterPro" id="IPR045865">
    <property type="entry name" value="ACT-like_dom_sf"/>
</dbReference>
<name>A0A6G5QL37_CAMRE</name>
<dbReference type="InterPro" id="IPR006674">
    <property type="entry name" value="HD_domain"/>
</dbReference>
<dbReference type="PROSITE" id="PS51671">
    <property type="entry name" value="ACT"/>
    <property type="match status" value="1"/>
</dbReference>